<evidence type="ECO:0000256" key="5">
    <source>
        <dbReference type="SAM" id="MobiDB-lite"/>
    </source>
</evidence>
<dbReference type="CDD" id="cd01925">
    <property type="entry name" value="cyclophilin_CeCYP16-like"/>
    <property type="match status" value="1"/>
</dbReference>
<keyword evidence="4" id="KW-0175">Coiled coil</keyword>
<feature type="domain" description="PPIase cyclophilin-type" evidence="6">
    <location>
        <begin position="18"/>
        <end position="167"/>
    </location>
</feature>
<proteinExistence type="predicted"/>
<dbReference type="InterPro" id="IPR002130">
    <property type="entry name" value="Cyclophilin-type_PPIase_dom"/>
</dbReference>
<dbReference type="PROSITE" id="PS50072">
    <property type="entry name" value="CSA_PPIASE_2"/>
    <property type="match status" value="1"/>
</dbReference>
<dbReference type="PANTHER" id="PTHR45625">
    <property type="entry name" value="PEPTIDYL-PROLYL CIS-TRANS ISOMERASE-RELATED"/>
    <property type="match status" value="1"/>
</dbReference>
<keyword evidence="3" id="KW-0539">Nucleus</keyword>
<evidence type="ECO:0000256" key="1">
    <source>
        <dbReference type="ARBA" id="ARBA00004123"/>
    </source>
</evidence>
<dbReference type="Proteomes" id="UP001633002">
    <property type="component" value="Unassembled WGS sequence"/>
</dbReference>
<keyword evidence="2" id="KW-0143">Chaperone</keyword>
<feature type="compositionally biased region" description="Basic and acidic residues" evidence="5">
    <location>
        <begin position="300"/>
        <end position="309"/>
    </location>
</feature>
<feature type="compositionally biased region" description="Basic and acidic residues" evidence="5">
    <location>
        <begin position="256"/>
        <end position="266"/>
    </location>
</feature>
<dbReference type="InterPro" id="IPR020892">
    <property type="entry name" value="Cyclophilin-type_PPIase_CS"/>
</dbReference>
<name>A0ABD3HVP5_9MARC</name>
<dbReference type="GO" id="GO:0005634">
    <property type="term" value="C:nucleus"/>
    <property type="evidence" value="ECO:0007669"/>
    <property type="project" value="UniProtKB-SubCell"/>
</dbReference>
<feature type="region of interest" description="Disordered" evidence="5">
    <location>
        <begin position="586"/>
        <end position="610"/>
    </location>
</feature>
<feature type="region of interest" description="Disordered" evidence="5">
    <location>
        <begin position="181"/>
        <end position="206"/>
    </location>
</feature>
<feature type="compositionally biased region" description="Basic and acidic residues" evidence="5">
    <location>
        <begin position="437"/>
        <end position="448"/>
    </location>
</feature>
<sequence length="610" mass="68138">MSSVYVLEPPTKGKVVLNTSLGPLDFELWAKEAPKAVRNFVQLCLEGYYDNTIFHRIIKGFMIQGGDPTGTGTGGDTIYGEPFADEFHSRLRFNHRGLVACANAGSANSNNSQFFMTLDRCDWLDKKHTIFGKVTGETVYNLIKIGEVEIDKDDRPIEPPRILSVEVLWNPFDDLVPRSLQKSSEIQEKPGAVTKPEKTGKKGKKELNLLSFGEEAEEEEQELASAKEKKIKSSHDVLRDPRLLKASSDVAEQDATEVKRRKDAQESVRQALGGSAKGVDRAQKIQEVKFNESDEDEADFDKRMREQIMKKRMNLGDVKEGGSGRKQSSSSAKKSNRPPRSVSPNPKGSSRNAERLKEDDDSDEGAEKKEKLIIKKKGLGSEARAELAAAGDLDMQLLTPLEQQRAKYKQRKRTLQGREEGTLAKLEMFKKTLMQSKEKTAKPAAPEKPEDDEGWLTHSLKFVADSKRDDMSRNDDPNQYVVQDPLLEKGKEKFNKMQAKLKKRGREWAGNSLTAVIQVYTMSIKAAASEDGRITGRVVVFIYRALISSLSFKQSYETWVQWVDSGIAHASKQSTAWPHNGLDEKRAEQETSGLNELGPNGNILEGSSSV</sequence>
<feature type="coiled-coil region" evidence="4">
    <location>
        <begin position="209"/>
        <end position="236"/>
    </location>
</feature>
<evidence type="ECO:0000256" key="2">
    <source>
        <dbReference type="ARBA" id="ARBA00023186"/>
    </source>
</evidence>
<feature type="compositionally biased region" description="Basic and acidic residues" evidence="5">
    <location>
        <begin position="278"/>
        <end position="292"/>
    </location>
</feature>
<dbReference type="SUPFAM" id="SSF50891">
    <property type="entry name" value="Cyclophilin-like"/>
    <property type="match status" value="1"/>
</dbReference>
<dbReference type="Pfam" id="PF00160">
    <property type="entry name" value="Pro_isomerase"/>
    <property type="match status" value="1"/>
</dbReference>
<feature type="compositionally biased region" description="Low complexity" evidence="5">
    <location>
        <begin position="338"/>
        <end position="347"/>
    </location>
</feature>
<evidence type="ECO:0000259" key="6">
    <source>
        <dbReference type="PROSITE" id="PS50072"/>
    </source>
</evidence>
<accession>A0ABD3HVP5</accession>
<evidence type="ECO:0000313" key="8">
    <source>
        <dbReference type="Proteomes" id="UP001633002"/>
    </source>
</evidence>
<evidence type="ECO:0000256" key="3">
    <source>
        <dbReference type="ARBA" id="ARBA00023242"/>
    </source>
</evidence>
<dbReference type="FunFam" id="2.40.100.10:FF:000007">
    <property type="entry name" value="Peptidyl-prolyl cis-trans isomerase CWC27 homolog"/>
    <property type="match status" value="1"/>
</dbReference>
<evidence type="ECO:0000256" key="4">
    <source>
        <dbReference type="SAM" id="Coils"/>
    </source>
</evidence>
<comment type="subcellular location">
    <subcellularLocation>
        <location evidence="1">Nucleus</location>
    </subcellularLocation>
</comment>
<dbReference type="InterPro" id="IPR029000">
    <property type="entry name" value="Cyclophilin-like_dom_sf"/>
</dbReference>
<dbReference type="EMBL" id="JBJQOH010000002">
    <property type="protein sequence ID" value="KAL3695567.1"/>
    <property type="molecule type" value="Genomic_DNA"/>
</dbReference>
<protein>
    <recommendedName>
        <fullName evidence="6">PPIase cyclophilin-type domain-containing protein</fullName>
    </recommendedName>
</protein>
<reference evidence="7 8" key="1">
    <citation type="submission" date="2024-09" db="EMBL/GenBank/DDBJ databases">
        <title>Chromosome-scale assembly of Riccia sorocarpa.</title>
        <authorList>
            <person name="Paukszto L."/>
        </authorList>
    </citation>
    <scope>NUCLEOTIDE SEQUENCE [LARGE SCALE GENOMIC DNA]</scope>
    <source>
        <strain evidence="7">LP-2024</strain>
        <tissue evidence="7">Aerial parts of the thallus</tissue>
    </source>
</reference>
<dbReference type="InterPro" id="IPR044666">
    <property type="entry name" value="Cyclophilin_A-like"/>
</dbReference>
<comment type="caution">
    <text evidence="7">The sequence shown here is derived from an EMBL/GenBank/DDBJ whole genome shotgun (WGS) entry which is preliminary data.</text>
</comment>
<dbReference type="Gene3D" id="2.40.100.10">
    <property type="entry name" value="Cyclophilin-like"/>
    <property type="match status" value="1"/>
</dbReference>
<evidence type="ECO:0000313" key="7">
    <source>
        <dbReference type="EMBL" id="KAL3695567.1"/>
    </source>
</evidence>
<organism evidence="7 8">
    <name type="scientific">Riccia sorocarpa</name>
    <dbReference type="NCBI Taxonomy" id="122646"/>
    <lineage>
        <taxon>Eukaryota</taxon>
        <taxon>Viridiplantae</taxon>
        <taxon>Streptophyta</taxon>
        <taxon>Embryophyta</taxon>
        <taxon>Marchantiophyta</taxon>
        <taxon>Marchantiopsida</taxon>
        <taxon>Marchantiidae</taxon>
        <taxon>Marchantiales</taxon>
        <taxon>Ricciaceae</taxon>
        <taxon>Riccia</taxon>
    </lineage>
</organism>
<dbReference type="PANTHER" id="PTHR45625:SF6">
    <property type="entry name" value="SPLICEOSOME-ASSOCIATED PROTEIN CWC27 HOMOLOG"/>
    <property type="match status" value="1"/>
</dbReference>
<dbReference type="AlphaFoldDB" id="A0ABD3HVP5"/>
<keyword evidence="8" id="KW-1185">Reference proteome</keyword>
<feature type="region of interest" description="Disordered" evidence="5">
    <location>
        <begin position="242"/>
        <end position="397"/>
    </location>
</feature>
<dbReference type="PRINTS" id="PR00153">
    <property type="entry name" value="CSAPPISMRASE"/>
</dbReference>
<dbReference type="PROSITE" id="PS00170">
    <property type="entry name" value="CSA_PPIASE_1"/>
    <property type="match status" value="1"/>
</dbReference>
<feature type="region of interest" description="Disordered" evidence="5">
    <location>
        <begin position="437"/>
        <end position="456"/>
    </location>
</feature>
<gene>
    <name evidence="7" type="ORF">R1sor_009643</name>
</gene>